<dbReference type="GO" id="GO:0005524">
    <property type="term" value="F:ATP binding"/>
    <property type="evidence" value="ECO:0007669"/>
    <property type="project" value="InterPro"/>
</dbReference>
<sequence length="783" mass="90696">MTEPKAADQVDIASNNVEKFDGQDETLENEQPHEKTEEALIKYRIEYVSNVSEKTASADGKGDVLDPREEPPVLEYVDVRFTDELSSFDTALMDRKSDHSFKEKSKGHCYIRILSPAVCEALRCVVDYFPGVDLSGHVIKVFEPYTIFVFYEKELNEYRERLKWEDDNGPPDVCPNRWAYKHIGIAQDFVRARTKTAVEKERKLHEQGLCTFDMLWLLFKPGAEVFMDYYLIGEYDPWIASWVSFDLMNGATRQYRISHWNMDADRDWVGPAQHDIEIDRFAGEKDIISLRTYPCEFLRFDPTVGEDDLKGIRQHFVDRGRRWYQMRRKRVCCAFDGFTTAFPRRPYTSLVMVDPIQYGIWLDGERTDLMQTVTHPSSPLKICSCEHCTEHIYKHAIKPRFSGYQQINPLVIEELTDDQYFLCDWKVESFLFKTRTWEFLHISGFEEPVFDKGLLERLVIKDSTKELIKNLTQMYVSKAPVESAQQQLGAIRLNSVHKQALKEVSSVAWSADFIKGKGEGLTFLLHGKPGVGKTYTAECIAQYTGRPLLSLTCSDIGVDPAVIEKKLLYWFNLAEVWGAIILVDEADIYMEQRQVQDVERNHLVAGFLRALEYFKGILFLTTNRVGTFDEAFISRIHIQIHYGDFEDADRERVWQTFFDKMEDEKEETMRIQQSAKDYIHRNIPPFATTPTKRLANEWHVAFQVAVALAEAQSNKDQKGRILIKSDHIRASAQMSRDFKDYLKALYKQNDSKRAAMLGNRYDAFGSKEEGKGKDKDKSGHDII</sequence>
<name>A0A084B7C4_STACB</name>
<evidence type="ECO:0000259" key="2">
    <source>
        <dbReference type="SMART" id="SM00382"/>
    </source>
</evidence>
<dbReference type="AlphaFoldDB" id="A0A084B7C4"/>
<proteinExistence type="predicted"/>
<evidence type="ECO:0000313" key="4">
    <source>
        <dbReference type="Proteomes" id="UP000028045"/>
    </source>
</evidence>
<gene>
    <name evidence="3" type="ORF">S7711_07482</name>
</gene>
<accession>A0A084B7C4</accession>
<feature type="domain" description="AAA+ ATPase" evidence="2">
    <location>
        <begin position="519"/>
        <end position="644"/>
    </location>
</feature>
<dbReference type="InterPro" id="IPR027417">
    <property type="entry name" value="P-loop_NTPase"/>
</dbReference>
<feature type="region of interest" description="Disordered" evidence="1">
    <location>
        <begin position="761"/>
        <end position="783"/>
    </location>
</feature>
<dbReference type="InterPro" id="IPR003593">
    <property type="entry name" value="AAA+_ATPase"/>
</dbReference>
<dbReference type="InterPro" id="IPR054289">
    <property type="entry name" value="DUF7025"/>
</dbReference>
<reference evidence="3 4" key="1">
    <citation type="journal article" date="2014" name="BMC Genomics">
        <title>Comparative genome sequencing reveals chemotype-specific gene clusters in the toxigenic black mold Stachybotrys.</title>
        <authorList>
            <person name="Semeiks J."/>
            <person name="Borek D."/>
            <person name="Otwinowski Z."/>
            <person name="Grishin N.V."/>
        </authorList>
    </citation>
    <scope>NUCLEOTIDE SEQUENCE [LARGE SCALE GENOMIC DNA]</scope>
    <source>
        <strain evidence="4">CBS 109288 / IBT 7711</strain>
    </source>
</reference>
<dbReference type="EMBL" id="KL647836">
    <property type="protein sequence ID" value="KEY73453.1"/>
    <property type="molecule type" value="Genomic_DNA"/>
</dbReference>
<dbReference type="InterPro" id="IPR056599">
    <property type="entry name" value="AAA_lid_fung"/>
</dbReference>
<dbReference type="PANTHER" id="PTHR46411">
    <property type="entry name" value="FAMILY ATPASE, PUTATIVE-RELATED"/>
    <property type="match status" value="1"/>
</dbReference>
<feature type="region of interest" description="Disordered" evidence="1">
    <location>
        <begin position="1"/>
        <end position="35"/>
    </location>
</feature>
<dbReference type="Proteomes" id="UP000028045">
    <property type="component" value="Unassembled WGS sequence"/>
</dbReference>
<dbReference type="SMART" id="SM00382">
    <property type="entry name" value="AAA"/>
    <property type="match status" value="1"/>
</dbReference>
<dbReference type="Gene3D" id="3.40.50.300">
    <property type="entry name" value="P-loop containing nucleotide triphosphate hydrolases"/>
    <property type="match status" value="1"/>
</dbReference>
<keyword evidence="4" id="KW-1185">Reference proteome</keyword>
<evidence type="ECO:0000313" key="3">
    <source>
        <dbReference type="EMBL" id="KEY73453.1"/>
    </source>
</evidence>
<dbReference type="InterPro" id="IPR003959">
    <property type="entry name" value="ATPase_AAA_core"/>
</dbReference>
<dbReference type="Pfam" id="PF23232">
    <property type="entry name" value="AAA_lid_13"/>
    <property type="match status" value="1"/>
</dbReference>
<evidence type="ECO:0000256" key="1">
    <source>
        <dbReference type="SAM" id="MobiDB-lite"/>
    </source>
</evidence>
<protein>
    <recommendedName>
        <fullName evidence="2">AAA+ ATPase domain-containing protein</fullName>
    </recommendedName>
</protein>
<organism evidence="3 4">
    <name type="scientific">Stachybotrys chartarum (strain CBS 109288 / IBT 7711)</name>
    <name type="common">Toxic black mold</name>
    <name type="synonym">Stilbospora chartarum</name>
    <dbReference type="NCBI Taxonomy" id="1280523"/>
    <lineage>
        <taxon>Eukaryota</taxon>
        <taxon>Fungi</taxon>
        <taxon>Dikarya</taxon>
        <taxon>Ascomycota</taxon>
        <taxon>Pezizomycotina</taxon>
        <taxon>Sordariomycetes</taxon>
        <taxon>Hypocreomycetidae</taxon>
        <taxon>Hypocreales</taxon>
        <taxon>Stachybotryaceae</taxon>
        <taxon>Stachybotrys</taxon>
    </lineage>
</organism>
<dbReference type="HOGENOM" id="CLU_004471_6_0_1"/>
<dbReference type="OrthoDB" id="10042665at2759"/>
<dbReference type="GO" id="GO:0016887">
    <property type="term" value="F:ATP hydrolysis activity"/>
    <property type="evidence" value="ECO:0007669"/>
    <property type="project" value="InterPro"/>
</dbReference>
<dbReference type="Pfam" id="PF22942">
    <property type="entry name" value="DUF7025"/>
    <property type="match status" value="1"/>
</dbReference>
<dbReference type="Pfam" id="PF00004">
    <property type="entry name" value="AAA"/>
    <property type="match status" value="1"/>
</dbReference>
<dbReference type="SUPFAM" id="SSF52540">
    <property type="entry name" value="P-loop containing nucleoside triphosphate hydrolases"/>
    <property type="match status" value="1"/>
</dbReference>
<dbReference type="PANTHER" id="PTHR46411:SF4">
    <property type="entry name" value="AAA+ ATPASE DOMAIN-CONTAINING PROTEIN"/>
    <property type="match status" value="1"/>
</dbReference>
<dbReference type="CDD" id="cd19481">
    <property type="entry name" value="RecA-like_protease"/>
    <property type="match status" value="1"/>
</dbReference>
<feature type="compositionally biased region" description="Basic and acidic residues" evidence="1">
    <location>
        <begin position="765"/>
        <end position="783"/>
    </location>
</feature>